<dbReference type="InterPro" id="IPR036390">
    <property type="entry name" value="WH_DNA-bd_sf"/>
</dbReference>
<evidence type="ECO:0000256" key="1">
    <source>
        <dbReference type="ARBA" id="ARBA00006479"/>
    </source>
</evidence>
<evidence type="ECO:0000313" key="4">
    <source>
        <dbReference type="Proteomes" id="UP001501736"/>
    </source>
</evidence>
<dbReference type="InterPro" id="IPR000600">
    <property type="entry name" value="ROK"/>
</dbReference>
<comment type="caution">
    <text evidence="3">The sequence shown here is derived from an EMBL/GenBank/DDBJ whole genome shotgun (WGS) entry which is preliminary data.</text>
</comment>
<dbReference type="Gene3D" id="1.10.10.10">
    <property type="entry name" value="Winged helix-like DNA-binding domain superfamily/Winged helix DNA-binding domain"/>
    <property type="match status" value="1"/>
</dbReference>
<proteinExistence type="inferred from homology"/>
<dbReference type="Pfam" id="PF00480">
    <property type="entry name" value="ROK"/>
    <property type="match status" value="2"/>
</dbReference>
<dbReference type="PANTHER" id="PTHR18964:SF149">
    <property type="entry name" value="BIFUNCTIONAL UDP-N-ACETYLGLUCOSAMINE 2-EPIMERASE_N-ACETYLMANNOSAMINE KINASE"/>
    <property type="match status" value="1"/>
</dbReference>
<dbReference type="InterPro" id="IPR000835">
    <property type="entry name" value="HTH_MarR-typ"/>
</dbReference>
<dbReference type="PANTHER" id="PTHR18964">
    <property type="entry name" value="ROK (REPRESSOR, ORF, KINASE) FAMILY"/>
    <property type="match status" value="1"/>
</dbReference>
<reference evidence="4" key="1">
    <citation type="journal article" date="2019" name="Int. J. Syst. Evol. Microbiol.">
        <title>The Global Catalogue of Microorganisms (GCM) 10K type strain sequencing project: providing services to taxonomists for standard genome sequencing and annotation.</title>
        <authorList>
            <consortium name="The Broad Institute Genomics Platform"/>
            <consortium name="The Broad Institute Genome Sequencing Center for Infectious Disease"/>
            <person name="Wu L."/>
            <person name="Ma J."/>
        </authorList>
    </citation>
    <scope>NUCLEOTIDE SEQUENCE [LARGE SCALE GENOMIC DNA]</scope>
    <source>
        <strain evidence="4">JCM 11483</strain>
    </source>
</reference>
<comment type="similarity">
    <text evidence="1">Belongs to the ROK (NagC/XylR) family.</text>
</comment>
<dbReference type="SUPFAM" id="SSF53067">
    <property type="entry name" value="Actin-like ATPase domain"/>
    <property type="match status" value="1"/>
</dbReference>
<sequence length="428" mass="44330">MSPSSTAEQAASTQQVRRSNARRVLETMWASGPVTAAELMRATGLTRATVLAICKDLEQQGWIAEAPDARPSGARAIGRPALHYVFRADAGHVVGVDAGQHRISAVVADLRGAELGRAEHVSADPEGEDPRRRRAEILAAVDAALAEADVSAEEVRAVVLGIPAPVDAAGSSPAGHRDYWRRMNPDLVTLGADRGWTPVVENDANLAALAELDAEADAERDGGLDRGLDDGGAGRRRRAEESFAALLSGERFGAGLVLSGELFRQPHGGVGEMGFLTLVDGVGRPHGLGWIARELAREGLEAGRGSGPGGRLLGGRGPEEVRAEHVLAAAAAGEALAAEIVAELGERLARICAVLGGLLDLDRVVVSGAVAGALGDVVVAARRRLPALLDDPRLEIEASTLGGSAVRRGAVHLAVRQVQAAAPAHDPA</sequence>
<dbReference type="RefSeq" id="WP_344721968.1">
    <property type="nucleotide sequence ID" value="NZ_BAAAYG010000014.1"/>
</dbReference>
<protein>
    <submittedName>
        <fullName evidence="3">ROK family protein</fullName>
    </submittedName>
</protein>
<dbReference type="InterPro" id="IPR043129">
    <property type="entry name" value="ATPase_NBD"/>
</dbReference>
<dbReference type="Pfam" id="PF12802">
    <property type="entry name" value="MarR_2"/>
    <property type="match status" value="1"/>
</dbReference>
<dbReference type="SUPFAM" id="SSF46785">
    <property type="entry name" value="Winged helix' DNA-binding domain"/>
    <property type="match status" value="1"/>
</dbReference>
<dbReference type="Gene3D" id="3.30.420.40">
    <property type="match status" value="2"/>
</dbReference>
<evidence type="ECO:0000259" key="2">
    <source>
        <dbReference type="Pfam" id="PF12802"/>
    </source>
</evidence>
<accession>A0ABP6RF09</accession>
<evidence type="ECO:0000313" key="3">
    <source>
        <dbReference type="EMBL" id="GAA3287897.1"/>
    </source>
</evidence>
<gene>
    <name evidence="3" type="ORF">GCM10020260_25320</name>
</gene>
<keyword evidence="4" id="KW-1185">Reference proteome</keyword>
<dbReference type="EMBL" id="BAAAYG010000014">
    <property type="protein sequence ID" value="GAA3287897.1"/>
    <property type="molecule type" value="Genomic_DNA"/>
</dbReference>
<feature type="domain" description="HTH marR-type" evidence="2">
    <location>
        <begin position="23"/>
        <end position="69"/>
    </location>
</feature>
<organism evidence="3 4">
    <name type="scientific">Nesterenkonia halobia</name>
    <dbReference type="NCBI Taxonomy" id="37922"/>
    <lineage>
        <taxon>Bacteria</taxon>
        <taxon>Bacillati</taxon>
        <taxon>Actinomycetota</taxon>
        <taxon>Actinomycetes</taxon>
        <taxon>Micrococcales</taxon>
        <taxon>Micrococcaceae</taxon>
        <taxon>Nesterenkonia</taxon>
    </lineage>
</organism>
<dbReference type="Proteomes" id="UP001501736">
    <property type="component" value="Unassembled WGS sequence"/>
</dbReference>
<dbReference type="InterPro" id="IPR036388">
    <property type="entry name" value="WH-like_DNA-bd_sf"/>
</dbReference>
<name>A0ABP6RF09_9MICC</name>